<reference key="1">
    <citation type="journal article" date="2007" name="Nature">
        <title>The medaka draft genome and insights into vertebrate genome evolution.</title>
        <authorList>
            <person name="Kasahara M."/>
            <person name="Naruse K."/>
            <person name="Sasaki S."/>
            <person name="Nakatani Y."/>
            <person name="Qu W."/>
            <person name="Ahsan B."/>
            <person name="Yamada T."/>
            <person name="Nagayasu Y."/>
            <person name="Doi K."/>
            <person name="Kasai Y."/>
            <person name="Jindo T."/>
            <person name="Kobayashi D."/>
            <person name="Shimada A."/>
            <person name="Toyoda A."/>
            <person name="Kuroki Y."/>
            <person name="Fujiyama A."/>
            <person name="Sasaki T."/>
            <person name="Shimizu A."/>
            <person name="Asakawa S."/>
            <person name="Shimizu N."/>
            <person name="Hashimoto S."/>
            <person name="Yang J."/>
            <person name="Lee Y."/>
            <person name="Matsushima K."/>
            <person name="Sugano S."/>
            <person name="Sakaizumi M."/>
            <person name="Narita T."/>
            <person name="Ohishi K."/>
            <person name="Haga S."/>
            <person name="Ohta F."/>
            <person name="Nomoto H."/>
            <person name="Nogata K."/>
            <person name="Morishita T."/>
            <person name="Endo T."/>
            <person name="Shin-I T."/>
            <person name="Takeda H."/>
            <person name="Morishita S."/>
            <person name="Kohara Y."/>
        </authorList>
    </citation>
    <scope>NUCLEOTIDE SEQUENCE [LARGE SCALE GENOMIC DNA]</scope>
    <source>
        <strain>Hd-rR</strain>
    </source>
</reference>
<evidence type="ECO:0000256" key="1">
    <source>
        <dbReference type="ARBA" id="ARBA00004308"/>
    </source>
</evidence>
<protein>
    <submittedName>
        <fullName evidence="6">Uncharacterized protein</fullName>
    </submittedName>
</protein>
<feature type="coiled-coil region" evidence="5">
    <location>
        <begin position="110"/>
        <end position="158"/>
    </location>
</feature>
<evidence type="ECO:0000256" key="3">
    <source>
        <dbReference type="ARBA" id="ARBA00022737"/>
    </source>
</evidence>
<evidence type="ECO:0000256" key="4">
    <source>
        <dbReference type="ARBA" id="ARBA00023136"/>
    </source>
</evidence>
<evidence type="ECO:0000313" key="6">
    <source>
        <dbReference type="Ensembl" id="ENSORLP00020009182.1"/>
    </source>
</evidence>
<dbReference type="Proteomes" id="UP000265180">
    <property type="component" value="Chromosome 24"/>
</dbReference>
<accession>A0A3P9KL96</accession>
<dbReference type="PANTHER" id="PTHR14514:SF3">
    <property type="entry name" value="NESPRIN-1"/>
    <property type="match status" value="1"/>
</dbReference>
<reference evidence="6" key="3">
    <citation type="submission" date="2025-08" db="UniProtKB">
        <authorList>
            <consortium name="Ensembl"/>
        </authorList>
    </citation>
    <scope>IDENTIFICATION</scope>
    <source>
        <strain evidence="6">HNI</strain>
    </source>
</reference>
<evidence type="ECO:0000313" key="7">
    <source>
        <dbReference type="Proteomes" id="UP000265180"/>
    </source>
</evidence>
<keyword evidence="5" id="KW-0175">Coiled coil</keyword>
<evidence type="ECO:0000256" key="5">
    <source>
        <dbReference type="SAM" id="Coils"/>
    </source>
</evidence>
<reference evidence="6" key="4">
    <citation type="submission" date="2025-09" db="UniProtKB">
        <authorList>
            <consortium name="Ensembl"/>
        </authorList>
    </citation>
    <scope>IDENTIFICATION</scope>
    <source>
        <strain evidence="6">HNI</strain>
    </source>
</reference>
<reference evidence="6 7" key="2">
    <citation type="submission" date="2017-04" db="EMBL/GenBank/DDBJ databases">
        <title>CpG methylation of centromeres and impact of large insertions on vertebrate speciation.</title>
        <authorList>
            <person name="Ichikawa K."/>
            <person name="Yoshimura J."/>
            <person name="Morishita S."/>
        </authorList>
    </citation>
    <scope>NUCLEOTIDE SEQUENCE</scope>
    <source>
        <strain evidence="6 7">HNI</strain>
    </source>
</reference>
<proteinExistence type="predicted"/>
<keyword evidence="3" id="KW-0677">Repeat</keyword>
<dbReference type="SUPFAM" id="SSF46966">
    <property type="entry name" value="Spectrin repeat"/>
    <property type="match status" value="2"/>
</dbReference>
<dbReference type="Gene3D" id="1.20.58.60">
    <property type="match status" value="1"/>
</dbReference>
<name>A0A3P9KL96_ORYLA</name>
<feature type="coiled-coil region" evidence="5">
    <location>
        <begin position="303"/>
        <end position="330"/>
    </location>
</feature>
<dbReference type="PANTHER" id="PTHR14514">
    <property type="entry name" value="PKA ANCHORING PROTEIN"/>
    <property type="match status" value="1"/>
</dbReference>
<keyword evidence="4" id="KW-0472">Membrane</keyword>
<keyword evidence="2" id="KW-0597">Phosphoprotein</keyword>
<comment type="subcellular location">
    <subcellularLocation>
        <location evidence="1">Endomembrane system</location>
    </subcellularLocation>
</comment>
<dbReference type="Ensembl" id="ENSORLT00020015512.1">
    <property type="protein sequence ID" value="ENSORLP00020009182.1"/>
    <property type="gene ID" value="ENSORLG00020010118.1"/>
</dbReference>
<evidence type="ECO:0000256" key="2">
    <source>
        <dbReference type="ARBA" id="ARBA00022553"/>
    </source>
</evidence>
<organism evidence="6 7">
    <name type="scientific">Oryzias latipes</name>
    <name type="common">Japanese rice fish</name>
    <name type="synonym">Japanese killifish</name>
    <dbReference type="NCBI Taxonomy" id="8090"/>
    <lineage>
        <taxon>Eukaryota</taxon>
        <taxon>Metazoa</taxon>
        <taxon>Chordata</taxon>
        <taxon>Craniata</taxon>
        <taxon>Vertebrata</taxon>
        <taxon>Euteleostomi</taxon>
        <taxon>Actinopterygii</taxon>
        <taxon>Neopterygii</taxon>
        <taxon>Teleostei</taxon>
        <taxon>Neoteleostei</taxon>
        <taxon>Acanthomorphata</taxon>
        <taxon>Ovalentaria</taxon>
        <taxon>Atherinomorphae</taxon>
        <taxon>Beloniformes</taxon>
        <taxon>Adrianichthyidae</taxon>
        <taxon>Oryziinae</taxon>
        <taxon>Oryzias</taxon>
    </lineage>
</organism>
<sequence length="418" mass="46930">MQEETQVHQELKEREDVEKELGLVKGWIQDTRGLLLSPTADLDSLLQELQTTHGEVISRRQSVERMTEIQQSKYQDLQSGLPSEISMQLAEVALALGSAEDQVQAREREVQQTRDVKEDFSSRLQDIEAKLKSISDKLEDKAADMKEAKEETKALCEECESCGCSLAELGVAVQEFGEQNPLLCKQLGDAVAKLAEVQLHTVRITNLDSLMKKFILGWIEKAEALISGNIIWNSASQLQEQIRAHQSLLRECRGLHGDLEVMGEREGQLADVLKTEGWSQQVKHLSRCTEELQQSAKTRLQSLQDAAKDVLRLEAEVKNLHAAVDQIQVTLASPDLNKLSLREQLTQRQHLLVEMESFKQQVAAVQRCQSALRLPEEVVASLPICRTAQTLQQEASQLQHTTIQQCNILQVTWEASGS</sequence>
<dbReference type="AlphaFoldDB" id="A0A3P9KL96"/>